<gene>
    <name evidence="1" type="ORF">D3H34_10540</name>
</gene>
<dbReference type="PANTHER" id="PTHR21174:SF0">
    <property type="entry name" value="HD PHOSPHOHYDROLASE FAMILY PROTEIN-RELATED"/>
    <property type="match status" value="1"/>
</dbReference>
<dbReference type="AlphaFoldDB" id="A0A9X8GWB5"/>
<keyword evidence="1" id="KW-0675">Receptor</keyword>
<protein>
    <submittedName>
        <fullName evidence="1">N-methyl-D-aspartate receptor NMDAR2C subunit</fullName>
    </submittedName>
</protein>
<dbReference type="SUPFAM" id="SSF109604">
    <property type="entry name" value="HD-domain/PDEase-like"/>
    <property type="match status" value="1"/>
</dbReference>
<dbReference type="PIRSF" id="PIRSF035170">
    <property type="entry name" value="HD_phosphohydro"/>
    <property type="match status" value="1"/>
</dbReference>
<dbReference type="OrthoDB" id="9808993at2"/>
<dbReference type="InterPro" id="IPR009218">
    <property type="entry name" value="HD_phosphohydro"/>
</dbReference>
<evidence type="ECO:0000313" key="1">
    <source>
        <dbReference type="EMBL" id="RIX81748.1"/>
    </source>
</evidence>
<sequence length="206" mass="23561">MPPQALHANWTAAWHALGVTAPDDALRLELQRRYSEPQRHYHTMQHLGECLAWFDQEQALAERPGEVALALWFHDAIYDVHAHDNEARSADWARQALQAAGVNDAAADRVHALVMATRHDAVPEGRDAELLIDIDLSILGAERARFDEYERQVHLEYGFVAEEIRLPRRRAILQRFLDRPAIYATPRMHALLEARARENLQWSIAG</sequence>
<evidence type="ECO:0000313" key="2">
    <source>
        <dbReference type="Proteomes" id="UP000265619"/>
    </source>
</evidence>
<accession>A0A9X8GWB5</accession>
<dbReference type="Proteomes" id="UP000265619">
    <property type="component" value="Unassembled WGS sequence"/>
</dbReference>
<dbReference type="RefSeq" id="WP_119553426.1">
    <property type="nucleotide sequence ID" value="NZ_QXMN01000009.1"/>
</dbReference>
<dbReference type="PANTHER" id="PTHR21174">
    <property type="match status" value="1"/>
</dbReference>
<name>A0A9X8GWB5_9BURK</name>
<proteinExistence type="predicted"/>
<keyword evidence="2" id="KW-1185">Reference proteome</keyword>
<comment type="caution">
    <text evidence="1">The sequence shown here is derived from an EMBL/GenBank/DDBJ whole genome shotgun (WGS) entry which is preliminary data.</text>
</comment>
<reference evidence="1 2" key="1">
    <citation type="submission" date="2018-09" db="EMBL/GenBank/DDBJ databases">
        <title>Acidovorax cavernicola nov. sp. isolated from Gruta de las Maravillas (Aracena, Spain).</title>
        <authorList>
            <person name="Jurado V."/>
            <person name="Gutierrez-Patricio S."/>
            <person name="Gonzalez-Pimentel J.L."/>
            <person name="Miller A.Z."/>
            <person name="Laiz L."/>
            <person name="Saiz-Jimenez C."/>
        </authorList>
    </citation>
    <scope>NUCLEOTIDE SEQUENCE [LARGE SCALE GENOMIC DNA]</scope>
    <source>
        <strain evidence="1 2">1011MAR4D40.2</strain>
    </source>
</reference>
<dbReference type="EMBL" id="QXMN01000009">
    <property type="protein sequence ID" value="RIX81748.1"/>
    <property type="molecule type" value="Genomic_DNA"/>
</dbReference>
<organism evidence="1 2">
    <name type="scientific">Acidovorax cavernicola</name>
    <dbReference type="NCBI Taxonomy" id="1675792"/>
    <lineage>
        <taxon>Bacteria</taxon>
        <taxon>Pseudomonadati</taxon>
        <taxon>Pseudomonadota</taxon>
        <taxon>Betaproteobacteria</taxon>
        <taxon>Burkholderiales</taxon>
        <taxon>Comamonadaceae</taxon>
        <taxon>Acidovorax</taxon>
    </lineage>
</organism>